<dbReference type="eggNOG" id="COG1612">
    <property type="taxonomic scope" value="Bacteria"/>
</dbReference>
<comment type="similarity">
    <text evidence="12">Belongs to the COX15/CtaA family. Type 2 subfamily.</text>
</comment>
<comment type="function">
    <text evidence="12">Catalyzes the conversion of heme O to heme A by two successive hydroxylations of the methyl group at C8. The first hydroxylation forms heme I, the second hydroxylation results in an unstable dihydroxymethyl group, which spontaneously dehydrates, resulting in the formyl group of heme A.</text>
</comment>
<accession>V4Q0L9</accession>
<gene>
    <name evidence="12" type="primary">ctaA</name>
    <name evidence="13" type="ORF">ABENE_06655</name>
</gene>
<evidence type="ECO:0000256" key="12">
    <source>
        <dbReference type="HAMAP-Rule" id="MF_01665"/>
    </source>
</evidence>
<dbReference type="InterPro" id="IPR023754">
    <property type="entry name" value="HemeA_Synthase_type2"/>
</dbReference>
<evidence type="ECO:0000256" key="2">
    <source>
        <dbReference type="ARBA" id="ARBA00004141"/>
    </source>
</evidence>
<dbReference type="STRING" id="1121022.GCA_000376105_00569"/>
<comment type="catalytic activity">
    <reaction evidence="11">
        <text>Fe(II)-heme o + 2 A + H2O = Fe(II)-heme a + 2 AH2</text>
        <dbReference type="Rhea" id="RHEA:63388"/>
        <dbReference type="ChEBI" id="CHEBI:13193"/>
        <dbReference type="ChEBI" id="CHEBI:15377"/>
        <dbReference type="ChEBI" id="CHEBI:17499"/>
        <dbReference type="ChEBI" id="CHEBI:60530"/>
        <dbReference type="ChEBI" id="CHEBI:61715"/>
        <dbReference type="EC" id="1.17.99.9"/>
    </reaction>
    <physiologicalReaction direction="left-to-right" evidence="11">
        <dbReference type="Rhea" id="RHEA:63389"/>
    </physiologicalReaction>
</comment>
<keyword evidence="7 12" id="KW-0408">Iron</keyword>
<comment type="subunit">
    <text evidence="12">Interacts with CtaB.</text>
</comment>
<feature type="binding site" description="axial binding residue" evidence="12">
    <location>
        <position position="310"/>
    </location>
    <ligand>
        <name>heme</name>
        <dbReference type="ChEBI" id="CHEBI:30413"/>
    </ligand>
    <ligandPart>
        <name>Fe</name>
        <dbReference type="ChEBI" id="CHEBI:18248"/>
    </ligandPart>
</feature>
<keyword evidence="5 12" id="KW-1133">Transmembrane helix</keyword>
<evidence type="ECO:0000256" key="10">
    <source>
        <dbReference type="ARBA" id="ARBA00044501"/>
    </source>
</evidence>
<evidence type="ECO:0000256" key="7">
    <source>
        <dbReference type="ARBA" id="ARBA00023004"/>
    </source>
</evidence>
<keyword evidence="9 12" id="KW-0472">Membrane</keyword>
<dbReference type="InterPro" id="IPR003780">
    <property type="entry name" value="COX15/CtaA_fam"/>
</dbReference>
<dbReference type="GO" id="GO:0120547">
    <property type="term" value="F:heme A synthase activity"/>
    <property type="evidence" value="ECO:0007669"/>
    <property type="project" value="UniProtKB-EC"/>
</dbReference>
<evidence type="ECO:0000256" key="4">
    <source>
        <dbReference type="ARBA" id="ARBA00022723"/>
    </source>
</evidence>
<keyword evidence="12" id="KW-1003">Cell membrane</keyword>
<dbReference type="PANTHER" id="PTHR23289">
    <property type="entry name" value="CYTOCHROME C OXIDASE ASSEMBLY PROTEIN COX15"/>
    <property type="match status" value="1"/>
</dbReference>
<evidence type="ECO:0000256" key="5">
    <source>
        <dbReference type="ARBA" id="ARBA00022989"/>
    </source>
</evidence>
<dbReference type="Proteomes" id="UP000017837">
    <property type="component" value="Unassembled WGS sequence"/>
</dbReference>
<dbReference type="Pfam" id="PF02628">
    <property type="entry name" value="COX15-CtaA"/>
    <property type="match status" value="1"/>
</dbReference>
<proteinExistence type="inferred from homology"/>
<feature type="transmembrane region" description="Helical" evidence="12">
    <location>
        <begin position="312"/>
        <end position="329"/>
    </location>
</feature>
<comment type="caution">
    <text evidence="13">The sequence shown here is derived from an EMBL/GenBank/DDBJ whole genome shotgun (WGS) entry which is preliminary data.</text>
</comment>
<feature type="binding site" description="axial binding residue" evidence="12">
    <location>
        <position position="249"/>
    </location>
    <ligand>
        <name>heme</name>
        <dbReference type="ChEBI" id="CHEBI:30413"/>
    </ligand>
    <ligandPart>
        <name>Fe</name>
        <dbReference type="ChEBI" id="CHEBI:18248"/>
    </ligandPart>
</feature>
<feature type="transmembrane region" description="Helical" evidence="12">
    <location>
        <begin position="279"/>
        <end position="306"/>
    </location>
</feature>
<feature type="transmembrane region" description="Helical" evidence="12">
    <location>
        <begin position="183"/>
        <end position="206"/>
    </location>
</feature>
<dbReference type="PANTHER" id="PTHR23289:SF2">
    <property type="entry name" value="CYTOCHROME C OXIDASE ASSEMBLY PROTEIN COX15 HOMOLOG"/>
    <property type="match status" value="1"/>
</dbReference>
<dbReference type="UniPathway" id="UPA00269">
    <property type="reaction ID" value="UER00713"/>
</dbReference>
<organism evidence="13 14">
    <name type="scientific">Asticcacaulis benevestitus DSM 16100 = ATCC BAA-896</name>
    <dbReference type="NCBI Taxonomy" id="1121022"/>
    <lineage>
        <taxon>Bacteria</taxon>
        <taxon>Pseudomonadati</taxon>
        <taxon>Pseudomonadota</taxon>
        <taxon>Alphaproteobacteria</taxon>
        <taxon>Caulobacterales</taxon>
        <taxon>Caulobacteraceae</taxon>
        <taxon>Asticcacaulis</taxon>
    </lineage>
</organism>
<keyword evidence="4 12" id="KW-0479">Metal-binding</keyword>
<comment type="subcellular location">
    <subcellularLocation>
        <location evidence="12">Cell membrane</location>
        <topology evidence="12">Multi-pass membrane protein</topology>
    </subcellularLocation>
    <subcellularLocation>
        <location evidence="2">Membrane</location>
        <topology evidence="2">Multi-pass membrane protein</topology>
    </subcellularLocation>
</comment>
<evidence type="ECO:0000313" key="14">
    <source>
        <dbReference type="Proteomes" id="UP000017837"/>
    </source>
</evidence>
<dbReference type="GO" id="GO:0006784">
    <property type="term" value="P:heme A biosynthetic process"/>
    <property type="evidence" value="ECO:0007669"/>
    <property type="project" value="UniProtKB-UniRule"/>
</dbReference>
<comment type="cofactor">
    <cofactor evidence="1 12">
        <name>heme b</name>
        <dbReference type="ChEBI" id="CHEBI:60344"/>
    </cofactor>
</comment>
<evidence type="ECO:0000256" key="1">
    <source>
        <dbReference type="ARBA" id="ARBA00001970"/>
    </source>
</evidence>
<dbReference type="PATRIC" id="fig|1121022.4.peg.1327"/>
<evidence type="ECO:0000256" key="6">
    <source>
        <dbReference type="ARBA" id="ARBA00023002"/>
    </source>
</evidence>
<keyword evidence="8 12" id="KW-0350">Heme biosynthesis</keyword>
<evidence type="ECO:0000256" key="9">
    <source>
        <dbReference type="ARBA" id="ARBA00023136"/>
    </source>
</evidence>
<reference evidence="13 14" key="1">
    <citation type="journal article" date="2014" name="Nature">
        <title>Sequential evolution of bacterial morphology by co-option of a developmental regulator.</title>
        <authorList>
            <person name="Jiang C."/>
            <person name="Brown P.J."/>
            <person name="Ducret A."/>
            <person name="Brun Y.V."/>
        </authorList>
    </citation>
    <scope>NUCLEOTIDE SEQUENCE [LARGE SCALE GENOMIC DNA]</scope>
    <source>
        <strain evidence="13 14">DSM 16100</strain>
    </source>
</reference>
<dbReference type="GO" id="GO:0005886">
    <property type="term" value="C:plasma membrane"/>
    <property type="evidence" value="ECO:0007669"/>
    <property type="project" value="UniProtKB-SubCell"/>
</dbReference>
<keyword evidence="14" id="KW-1185">Reference proteome</keyword>
<sequence>MATWLFVAAFLIVALVFVGGATRLTESGLSITEWKPISGVIPPMNDQSWAAEFENYKKIPQFSQINPHMQVADFRGIYWWEWAHRLLARLVGVVYLLGFVAFLVMREIPARLIWRCGALLGLIVVQGAVGWWMVYSGLSGRVEVAPERLMTHLSLALLALSCTVWTGFEALEGQKRGRGAPDGWKVATGVLLGLVFLQCMLGALVAGNNAGLIYNDWPLMNGHIFPPVDWAKGVGYSFLHDQGLVQFTHRINAYILLIFATAFALVISRKSNADDLKTLAAVVATSVWIQAALGIITLVTVVSIGFALSHQLVAVILLILAVALTWKVFRADRSFR</sequence>
<evidence type="ECO:0000256" key="11">
    <source>
        <dbReference type="ARBA" id="ARBA00048044"/>
    </source>
</evidence>
<comment type="caution">
    <text evidence="12">Lacks conserved residue(s) required for the propagation of feature annotation.</text>
</comment>
<dbReference type="AlphaFoldDB" id="V4Q0L9"/>
<feature type="transmembrane region" description="Helical" evidence="12">
    <location>
        <begin position="251"/>
        <end position="267"/>
    </location>
</feature>
<dbReference type="EC" id="1.17.99.9" evidence="12"/>
<dbReference type="HAMAP" id="MF_01665">
    <property type="entry name" value="HemeA_synth_type2"/>
    <property type="match status" value="1"/>
</dbReference>
<keyword evidence="6 12" id="KW-0560">Oxidoreductase</keyword>
<dbReference type="EMBL" id="AWGB01000009">
    <property type="protein sequence ID" value="ESQ93224.1"/>
    <property type="molecule type" value="Genomic_DNA"/>
</dbReference>
<dbReference type="GO" id="GO:0046872">
    <property type="term" value="F:metal ion binding"/>
    <property type="evidence" value="ECO:0007669"/>
    <property type="project" value="UniProtKB-KW"/>
</dbReference>
<feature type="transmembrane region" description="Helical" evidence="12">
    <location>
        <begin position="86"/>
        <end position="105"/>
    </location>
</feature>
<evidence type="ECO:0000256" key="8">
    <source>
        <dbReference type="ARBA" id="ARBA00023133"/>
    </source>
</evidence>
<feature type="transmembrane region" description="Helical" evidence="12">
    <location>
        <begin position="153"/>
        <end position="171"/>
    </location>
</feature>
<feature type="transmembrane region" description="Helical" evidence="12">
    <location>
        <begin position="112"/>
        <end position="133"/>
    </location>
</feature>
<keyword evidence="3 12" id="KW-0812">Transmembrane</keyword>
<evidence type="ECO:0000313" key="13">
    <source>
        <dbReference type="EMBL" id="ESQ93224.1"/>
    </source>
</evidence>
<protein>
    <recommendedName>
        <fullName evidence="12">Heme A synthase</fullName>
        <shortName evidence="12">HAS</shortName>
        <ecNumber evidence="12">1.17.99.9</ecNumber>
    </recommendedName>
    <alternativeName>
        <fullName evidence="12">Cytochrome aa3-controlling protein</fullName>
    </alternativeName>
</protein>
<name>V4Q0L9_9CAUL</name>
<comment type="pathway">
    <text evidence="10 12">Porphyrin-containing compound metabolism; heme A biosynthesis; heme A from heme O: step 1/1.</text>
</comment>
<evidence type="ECO:0000256" key="3">
    <source>
        <dbReference type="ARBA" id="ARBA00022692"/>
    </source>
</evidence>